<evidence type="ECO:0000259" key="3">
    <source>
        <dbReference type="Pfam" id="PF05368"/>
    </source>
</evidence>
<dbReference type="Gene3D" id="3.40.50.720">
    <property type="entry name" value="NAD(P)-binding Rossmann-like Domain"/>
    <property type="match status" value="1"/>
</dbReference>
<dbReference type="InterPro" id="IPR008030">
    <property type="entry name" value="NmrA-like"/>
</dbReference>
<dbReference type="GO" id="GO:0016491">
    <property type="term" value="F:oxidoreductase activity"/>
    <property type="evidence" value="ECO:0007669"/>
    <property type="project" value="UniProtKB-KW"/>
</dbReference>
<dbReference type="PANTHER" id="PTHR47706:SF9">
    <property type="entry name" value="NMRA-LIKE DOMAIN-CONTAINING PROTEIN-RELATED"/>
    <property type="match status" value="1"/>
</dbReference>
<dbReference type="AlphaFoldDB" id="A0A9W6WG76"/>
<evidence type="ECO:0000256" key="1">
    <source>
        <dbReference type="ARBA" id="ARBA00022857"/>
    </source>
</evidence>
<accession>A0A9W6WG76</accession>
<evidence type="ECO:0000256" key="2">
    <source>
        <dbReference type="ARBA" id="ARBA00023002"/>
    </source>
</evidence>
<organism evidence="4 5">
    <name type="scientific">Candida boidinii</name>
    <name type="common">Yeast</name>
    <dbReference type="NCBI Taxonomy" id="5477"/>
    <lineage>
        <taxon>Eukaryota</taxon>
        <taxon>Fungi</taxon>
        <taxon>Dikarya</taxon>
        <taxon>Ascomycota</taxon>
        <taxon>Saccharomycotina</taxon>
        <taxon>Pichiomycetes</taxon>
        <taxon>Pichiales</taxon>
        <taxon>Pichiaceae</taxon>
        <taxon>Ogataea</taxon>
        <taxon>Ogataea/Candida clade</taxon>
    </lineage>
</organism>
<reference evidence="4" key="1">
    <citation type="submission" date="2023-04" db="EMBL/GenBank/DDBJ databases">
        <title>Candida boidinii NBRC 10035.</title>
        <authorList>
            <person name="Ichikawa N."/>
            <person name="Sato H."/>
            <person name="Tonouchi N."/>
        </authorList>
    </citation>
    <scope>NUCLEOTIDE SEQUENCE</scope>
    <source>
        <strain evidence="4">NBRC 10035</strain>
    </source>
</reference>
<dbReference type="InterPro" id="IPR051609">
    <property type="entry name" value="NmrA/Isoflavone_reductase-like"/>
</dbReference>
<comment type="caution">
    <text evidence="4">The sequence shown here is derived from an EMBL/GenBank/DDBJ whole genome shotgun (WGS) entry which is preliminary data.</text>
</comment>
<keyword evidence="1" id="KW-0521">NADP</keyword>
<protein>
    <submittedName>
        <fullName evidence="4">Unnamed protein product</fullName>
    </submittedName>
</protein>
<keyword evidence="5" id="KW-1185">Reference proteome</keyword>
<keyword evidence="2" id="KW-0560">Oxidoreductase</keyword>
<dbReference type="Proteomes" id="UP001165120">
    <property type="component" value="Unassembled WGS sequence"/>
</dbReference>
<proteinExistence type="predicted"/>
<dbReference type="InterPro" id="IPR036291">
    <property type="entry name" value="NAD(P)-bd_dom_sf"/>
</dbReference>
<dbReference type="PANTHER" id="PTHR47706">
    <property type="entry name" value="NMRA-LIKE FAMILY PROTEIN"/>
    <property type="match status" value="1"/>
</dbReference>
<sequence>MSTKPTIAVLGTNGFLGKPIIAALQSEPFVSKIQLPIRAITRDPSKYEDTEVVKYYKGDLADVDSLKDALTGVDVFINVGTFNEHFDKPLAAIEKYAKDLKLYIPSQFGTDLENADFDIIPAKVEHSKKARAAGIKTIDICCSLFAVPGGYLYDNLAEVGYDSKTNVATIRGDPDFKFDISFLPDIGKAVAAIATAKDYSAFPDRFRISSDKVSQEQVLKRYEEAHNVKIERKYISKEDTFKEGAEKLAKGFSFADFYFYLQYFISQGTDKGLSFSKNENDLINPNESVFKYTKFP</sequence>
<evidence type="ECO:0000313" key="5">
    <source>
        <dbReference type="Proteomes" id="UP001165120"/>
    </source>
</evidence>
<gene>
    <name evidence="4" type="ORF">Cboi02_000253900</name>
</gene>
<evidence type="ECO:0000313" key="4">
    <source>
        <dbReference type="EMBL" id="GME69759.1"/>
    </source>
</evidence>
<name>A0A9W6WG76_CANBO</name>
<dbReference type="EMBL" id="BSXN01000770">
    <property type="protein sequence ID" value="GME69759.1"/>
    <property type="molecule type" value="Genomic_DNA"/>
</dbReference>
<dbReference type="Pfam" id="PF05368">
    <property type="entry name" value="NmrA"/>
    <property type="match status" value="1"/>
</dbReference>
<dbReference type="Gene3D" id="3.90.25.10">
    <property type="entry name" value="UDP-galactose 4-epimerase, domain 1"/>
    <property type="match status" value="1"/>
</dbReference>
<dbReference type="SUPFAM" id="SSF51735">
    <property type="entry name" value="NAD(P)-binding Rossmann-fold domains"/>
    <property type="match status" value="1"/>
</dbReference>
<feature type="domain" description="NmrA-like" evidence="3">
    <location>
        <begin position="4"/>
        <end position="253"/>
    </location>
</feature>